<dbReference type="InterPro" id="IPR006597">
    <property type="entry name" value="Sel1-like"/>
</dbReference>
<evidence type="ECO:0000256" key="1">
    <source>
        <dbReference type="SAM" id="SignalP"/>
    </source>
</evidence>
<dbReference type="EMBL" id="BKAJ01000008">
    <property type="protein sequence ID" value="GEP53359.1"/>
    <property type="molecule type" value="Genomic_DNA"/>
</dbReference>
<comment type="caution">
    <text evidence="2">The sequence shown here is derived from an EMBL/GenBank/DDBJ whole genome shotgun (WGS) entry which is preliminary data.</text>
</comment>
<feature type="signal peptide" evidence="1">
    <location>
        <begin position="1"/>
        <end position="25"/>
    </location>
</feature>
<reference evidence="2 3" key="1">
    <citation type="submission" date="2019-07" db="EMBL/GenBank/DDBJ databases">
        <title>Whole genome shotgun sequence of Reyranella soli NBRC 108950.</title>
        <authorList>
            <person name="Hosoyama A."/>
            <person name="Uohara A."/>
            <person name="Ohji S."/>
            <person name="Ichikawa N."/>
        </authorList>
    </citation>
    <scope>NUCLEOTIDE SEQUENCE [LARGE SCALE GENOMIC DNA]</scope>
    <source>
        <strain evidence="2 3">NBRC 108950</strain>
    </source>
</reference>
<accession>A0A512N2Z7</accession>
<keyword evidence="3" id="KW-1185">Reference proteome</keyword>
<proteinExistence type="predicted"/>
<dbReference type="PANTHER" id="PTHR11102">
    <property type="entry name" value="SEL-1-LIKE PROTEIN"/>
    <property type="match status" value="1"/>
</dbReference>
<dbReference type="SMART" id="SM00671">
    <property type="entry name" value="SEL1"/>
    <property type="match status" value="4"/>
</dbReference>
<dbReference type="SUPFAM" id="SSF81901">
    <property type="entry name" value="HCP-like"/>
    <property type="match status" value="1"/>
</dbReference>
<protein>
    <recommendedName>
        <fullName evidence="4">Sel1 repeat family protein</fullName>
    </recommendedName>
</protein>
<organism evidence="2 3">
    <name type="scientific">Reyranella soli</name>
    <dbReference type="NCBI Taxonomy" id="1230389"/>
    <lineage>
        <taxon>Bacteria</taxon>
        <taxon>Pseudomonadati</taxon>
        <taxon>Pseudomonadota</taxon>
        <taxon>Alphaproteobacteria</taxon>
        <taxon>Hyphomicrobiales</taxon>
        <taxon>Reyranellaceae</taxon>
        <taxon>Reyranella</taxon>
    </lineage>
</organism>
<keyword evidence="1" id="KW-0732">Signal</keyword>
<evidence type="ECO:0000313" key="3">
    <source>
        <dbReference type="Proteomes" id="UP000321058"/>
    </source>
</evidence>
<evidence type="ECO:0008006" key="4">
    <source>
        <dbReference type="Google" id="ProtNLM"/>
    </source>
</evidence>
<feature type="chain" id="PRO_5021868381" description="Sel1 repeat family protein" evidence="1">
    <location>
        <begin position="26"/>
        <end position="204"/>
    </location>
</feature>
<dbReference type="Pfam" id="PF08238">
    <property type="entry name" value="Sel1"/>
    <property type="match status" value="4"/>
</dbReference>
<dbReference type="Gene3D" id="1.25.40.10">
    <property type="entry name" value="Tetratricopeptide repeat domain"/>
    <property type="match status" value="1"/>
</dbReference>
<dbReference type="InterPro" id="IPR011990">
    <property type="entry name" value="TPR-like_helical_dom_sf"/>
</dbReference>
<sequence length="204" mass="22000">MIRRCNSVAAALLLLAMIHPIAGHAGPYEGGDLAFHKKNYEAALRHWRSAASAGHARAQLGVATLYYGGLGVVVDYDEAFEWCARAADQGLPSAQYMLAALYRDGKGVEQDHAKAASLFRKAAEQDVPGAQYSMGLMYFAGQHVVVNYDEAYYWLSLAAGAPGKEHAQVRSTAAYLRDQAAEKLSAEQIAAVKTRIADRVAAAR</sequence>
<evidence type="ECO:0000313" key="2">
    <source>
        <dbReference type="EMBL" id="GEP53359.1"/>
    </source>
</evidence>
<gene>
    <name evidence="2" type="ORF">RSO01_05250</name>
</gene>
<dbReference type="Proteomes" id="UP000321058">
    <property type="component" value="Unassembled WGS sequence"/>
</dbReference>
<dbReference type="PANTHER" id="PTHR11102:SF160">
    <property type="entry name" value="ERAD-ASSOCIATED E3 UBIQUITIN-PROTEIN LIGASE COMPONENT HRD3"/>
    <property type="match status" value="1"/>
</dbReference>
<dbReference type="AlphaFoldDB" id="A0A512N2Z7"/>
<dbReference type="InterPro" id="IPR050767">
    <property type="entry name" value="Sel1_AlgK"/>
</dbReference>
<name>A0A512N2Z7_9HYPH</name>